<protein>
    <submittedName>
        <fullName evidence="2">DUF4159 domain-containing protein</fullName>
    </submittedName>
</protein>
<evidence type="ECO:0000313" key="3">
    <source>
        <dbReference type="Proteomes" id="UP000322918"/>
    </source>
</evidence>
<feature type="domain" description="DUF4159" evidence="1">
    <location>
        <begin position="26"/>
        <end position="218"/>
    </location>
</feature>
<organism evidence="2 3">
    <name type="scientific">Arcticibacter tournemirensis</name>
    <dbReference type="NCBI Taxonomy" id="699437"/>
    <lineage>
        <taxon>Bacteria</taxon>
        <taxon>Pseudomonadati</taxon>
        <taxon>Bacteroidota</taxon>
        <taxon>Sphingobacteriia</taxon>
        <taxon>Sphingobacteriales</taxon>
        <taxon>Sphingobacteriaceae</taxon>
        <taxon>Arcticibacter</taxon>
    </lineage>
</organism>
<evidence type="ECO:0000313" key="2">
    <source>
        <dbReference type="EMBL" id="KAA8481654.1"/>
    </source>
</evidence>
<dbReference type="RefSeq" id="WP_141813691.1">
    <property type="nucleotide sequence ID" value="NZ_VFPL01000001.1"/>
</dbReference>
<reference evidence="2 3" key="1">
    <citation type="submission" date="2019-09" db="EMBL/GenBank/DDBJ databases">
        <title>Pararcticibacter amylolyticus gen. nov., sp. nov., isolated from a rottenly hemp rope, and reclassification of Pedobacter tournemirensis as Pararcticibacter tournemirensis comb. nov.</title>
        <authorList>
            <person name="Cai Y."/>
        </authorList>
    </citation>
    <scope>NUCLEOTIDE SEQUENCE [LARGE SCALE GENOMIC DNA]</scope>
    <source>
        <strain evidence="2 3">TF5-37.2-LB10</strain>
    </source>
</reference>
<dbReference type="OrthoDB" id="9804083at2"/>
<proteinExistence type="predicted"/>
<gene>
    <name evidence="2" type="ORF">F1649_14050</name>
</gene>
<name>A0A5M9H8T3_9SPHI</name>
<dbReference type="Pfam" id="PF13709">
    <property type="entry name" value="DUF4159"/>
    <property type="match status" value="1"/>
</dbReference>
<dbReference type="InterPro" id="IPR025297">
    <property type="entry name" value="DUF4159"/>
</dbReference>
<sequence length="220" mass="24784">MKRKGLMLLLIIEAAFLMSPAVPSYKLARLKYNGGGDWYANRTALINLIAFCNKNIGTNFEPEEAIVEAGSSSIYNYPFVYMTGHGNVMFSDQEAKNLRSYLTGGGFLHIDDNYGLDKYVRPQMKKVFPELTFLELGSGHPIYNQKFNFPAGLPKIHEHDGKRSQGLALVYKGRVVVYYTYECDLGNGWEDYGTYPGDSKATRQKALEMGANLIQFVFTQ</sequence>
<dbReference type="EMBL" id="VWNE01000022">
    <property type="protein sequence ID" value="KAA8481654.1"/>
    <property type="molecule type" value="Genomic_DNA"/>
</dbReference>
<dbReference type="AlphaFoldDB" id="A0A5M9H8T3"/>
<comment type="caution">
    <text evidence="2">The sequence shown here is derived from an EMBL/GenBank/DDBJ whole genome shotgun (WGS) entry which is preliminary data.</text>
</comment>
<dbReference type="Proteomes" id="UP000322918">
    <property type="component" value="Unassembled WGS sequence"/>
</dbReference>
<dbReference type="Gene3D" id="3.40.50.12140">
    <property type="entry name" value="Domain of unknown function DUF4159"/>
    <property type="match status" value="1"/>
</dbReference>
<accession>A0A5M9H8T3</accession>
<keyword evidence="3" id="KW-1185">Reference proteome</keyword>
<evidence type="ECO:0000259" key="1">
    <source>
        <dbReference type="Pfam" id="PF13709"/>
    </source>
</evidence>